<name>A0A1Y5SJ89_9RHOB</name>
<dbReference type="OrthoDB" id="7431422at2"/>
<accession>A0A1Y5SJ89</accession>
<evidence type="ECO:0000256" key="2">
    <source>
        <dbReference type="ARBA" id="ARBA00022676"/>
    </source>
</evidence>
<evidence type="ECO:0000256" key="5">
    <source>
        <dbReference type="ARBA" id="ARBA00022989"/>
    </source>
</evidence>
<feature type="transmembrane region" description="Helical" evidence="7">
    <location>
        <begin position="472"/>
        <end position="493"/>
    </location>
</feature>
<dbReference type="InterPro" id="IPR029044">
    <property type="entry name" value="Nucleotide-diphossugar_trans"/>
</dbReference>
<dbReference type="AlphaFoldDB" id="A0A1Y5SJ89"/>
<feature type="transmembrane region" description="Helical" evidence="7">
    <location>
        <begin position="141"/>
        <end position="163"/>
    </location>
</feature>
<keyword evidence="11" id="KW-1185">Reference proteome</keyword>
<feature type="domain" description="Type II secretion system protein GspE N-terminal" evidence="8">
    <location>
        <begin position="23"/>
        <end position="96"/>
    </location>
</feature>
<evidence type="ECO:0000256" key="6">
    <source>
        <dbReference type="ARBA" id="ARBA00023136"/>
    </source>
</evidence>
<evidence type="ECO:0000256" key="1">
    <source>
        <dbReference type="ARBA" id="ARBA00004141"/>
    </source>
</evidence>
<sequence length="545" mass="59842">MFDLAHLDPMSPVVPGRDAVPLPDARAIRKLGAGFCARHAVLPLRAGSGFQPIAVADPDRFTLVASRIRSVLGDIVPVPTKRADLMAALTRHGGLALAREAEERCPPDRSCRGLRIAPSVAAGIGVLLVAAVCLAPSRALIAGQVVAIGILAIQTALYLVAMWPRRTGRMVRQAPSALPTISILLPLYREEDIAPMLLERIEAVDYPRDRFEVWLIMECDDHVTARAISRVALPAWAHVLTVAPGEVQTKPRAMNVALDFCRGTIVGVYDAEDAPESDQLLRVAARFAAAKPNVAALQGRLSFYNTRASWLTRCFSIDYAAWFWMILPAIGRLGWPIPLGGTTIFLRRDALEAVGGWDAHNVTEDADLGLRLARAGWRTELIDSVTREEATARPLAWIKQRSRWQKGYAITWAAHMRHPLRLIRDIGPWGFVGVQVLFLGSLAGAALAPLLWPFWLLLAAAPLPYTPTLHALWVVQLGLGLTLVIQAIGLAIALSRQRRLELARWIPVMMLYYPLATISLCKAVAELVTRPFYWDKTAHGVTRPD</sequence>
<feature type="transmembrane region" description="Helical" evidence="7">
    <location>
        <begin position="426"/>
        <end position="452"/>
    </location>
</feature>
<proteinExistence type="predicted"/>
<reference evidence="10 11" key="1">
    <citation type="submission" date="2017-03" db="EMBL/GenBank/DDBJ databases">
        <authorList>
            <person name="Afonso C.L."/>
            <person name="Miller P.J."/>
            <person name="Scott M.A."/>
            <person name="Spackman E."/>
            <person name="Goraichik I."/>
            <person name="Dimitrov K.M."/>
            <person name="Suarez D.L."/>
            <person name="Swayne D.E."/>
        </authorList>
    </citation>
    <scope>NUCLEOTIDE SEQUENCE [LARGE SCALE GENOMIC DNA]</scope>
    <source>
        <strain evidence="10 11">CECT 7066</strain>
    </source>
</reference>
<protein>
    <submittedName>
        <fullName evidence="10">Beta-monoglucosyldiacylglycerol synthase</fullName>
        <ecNumber evidence="10">2.4.1.-</ecNumber>
    </submittedName>
</protein>
<evidence type="ECO:0000313" key="11">
    <source>
        <dbReference type="Proteomes" id="UP000193870"/>
    </source>
</evidence>
<evidence type="ECO:0000256" key="7">
    <source>
        <dbReference type="SAM" id="Phobius"/>
    </source>
</evidence>
<dbReference type="RefSeq" id="WP_085853666.1">
    <property type="nucleotide sequence ID" value="NZ_FOPF01000004.1"/>
</dbReference>
<dbReference type="GO" id="GO:0016020">
    <property type="term" value="C:membrane"/>
    <property type="evidence" value="ECO:0007669"/>
    <property type="project" value="UniProtKB-SubCell"/>
</dbReference>
<dbReference type="Pfam" id="PF05157">
    <property type="entry name" value="MshEN"/>
    <property type="match status" value="1"/>
</dbReference>
<evidence type="ECO:0000259" key="8">
    <source>
        <dbReference type="Pfam" id="PF05157"/>
    </source>
</evidence>
<dbReference type="InterPro" id="IPR001173">
    <property type="entry name" value="Glyco_trans_2-like"/>
</dbReference>
<dbReference type="GO" id="GO:0016757">
    <property type="term" value="F:glycosyltransferase activity"/>
    <property type="evidence" value="ECO:0007669"/>
    <property type="project" value="UniProtKB-KW"/>
</dbReference>
<dbReference type="PANTHER" id="PTHR43867">
    <property type="entry name" value="CELLULOSE SYNTHASE CATALYTIC SUBUNIT A [UDP-FORMING]"/>
    <property type="match status" value="1"/>
</dbReference>
<keyword evidence="6 7" id="KW-0472">Membrane</keyword>
<dbReference type="EC" id="2.4.1.-" evidence="10"/>
<dbReference type="Proteomes" id="UP000193870">
    <property type="component" value="Unassembled WGS sequence"/>
</dbReference>
<dbReference type="EMBL" id="FWFV01000004">
    <property type="protein sequence ID" value="SLN39120.1"/>
    <property type="molecule type" value="Genomic_DNA"/>
</dbReference>
<comment type="subcellular location">
    <subcellularLocation>
        <location evidence="1">Membrane</location>
        <topology evidence="1">Multi-pass membrane protein</topology>
    </subcellularLocation>
</comment>
<dbReference type="Pfam" id="PF13632">
    <property type="entry name" value="Glyco_trans_2_3"/>
    <property type="match status" value="1"/>
</dbReference>
<feature type="domain" description="Glycosyltransferase 2-like" evidence="9">
    <location>
        <begin position="268"/>
        <end position="460"/>
    </location>
</feature>
<keyword evidence="2 10" id="KW-0328">Glycosyltransferase</keyword>
<dbReference type="InterPro" id="IPR050321">
    <property type="entry name" value="Glycosyltr_2/OpgH_subfam"/>
</dbReference>
<evidence type="ECO:0000256" key="3">
    <source>
        <dbReference type="ARBA" id="ARBA00022679"/>
    </source>
</evidence>
<dbReference type="InterPro" id="IPR007831">
    <property type="entry name" value="T2SS_GspE_N"/>
</dbReference>
<dbReference type="SUPFAM" id="SSF53448">
    <property type="entry name" value="Nucleotide-diphospho-sugar transferases"/>
    <property type="match status" value="1"/>
</dbReference>
<evidence type="ECO:0000256" key="4">
    <source>
        <dbReference type="ARBA" id="ARBA00022692"/>
    </source>
</evidence>
<evidence type="ECO:0000313" key="10">
    <source>
        <dbReference type="EMBL" id="SLN39120.1"/>
    </source>
</evidence>
<gene>
    <name evidence="10" type="ORF">PAM7066_01655</name>
</gene>
<keyword evidence="3 10" id="KW-0808">Transferase</keyword>
<keyword evidence="5 7" id="KW-1133">Transmembrane helix</keyword>
<dbReference type="Gene3D" id="3.90.550.10">
    <property type="entry name" value="Spore Coat Polysaccharide Biosynthesis Protein SpsA, Chain A"/>
    <property type="match status" value="1"/>
</dbReference>
<keyword evidence="4 7" id="KW-0812">Transmembrane</keyword>
<dbReference type="PANTHER" id="PTHR43867:SF2">
    <property type="entry name" value="CELLULOSE SYNTHASE CATALYTIC SUBUNIT A [UDP-FORMING]"/>
    <property type="match status" value="1"/>
</dbReference>
<feature type="transmembrane region" description="Helical" evidence="7">
    <location>
        <begin position="116"/>
        <end position="135"/>
    </location>
</feature>
<evidence type="ECO:0000259" key="9">
    <source>
        <dbReference type="Pfam" id="PF13632"/>
    </source>
</evidence>
<organism evidence="10 11">
    <name type="scientific">Palleronia marisminoris</name>
    <dbReference type="NCBI Taxonomy" id="315423"/>
    <lineage>
        <taxon>Bacteria</taxon>
        <taxon>Pseudomonadati</taxon>
        <taxon>Pseudomonadota</taxon>
        <taxon>Alphaproteobacteria</taxon>
        <taxon>Rhodobacterales</taxon>
        <taxon>Roseobacteraceae</taxon>
        <taxon>Palleronia</taxon>
    </lineage>
</organism>
<dbReference type="STRING" id="315423.SAMN04488020_10432"/>